<evidence type="ECO:0000313" key="3">
    <source>
        <dbReference type="EMBL" id="MDN5214413.1"/>
    </source>
</evidence>
<organism evidence="3 4">
    <name type="scientific">Agaribacillus aureus</name>
    <dbReference type="NCBI Taxonomy" id="3051825"/>
    <lineage>
        <taxon>Bacteria</taxon>
        <taxon>Pseudomonadati</taxon>
        <taxon>Bacteroidota</taxon>
        <taxon>Cytophagia</taxon>
        <taxon>Cytophagales</taxon>
        <taxon>Splendidivirgaceae</taxon>
        <taxon>Agaribacillus</taxon>
    </lineage>
</organism>
<keyword evidence="1" id="KW-0677">Repeat</keyword>
<dbReference type="EMBL" id="JAUJEB010000004">
    <property type="protein sequence ID" value="MDN5214413.1"/>
    <property type="molecule type" value="Genomic_DNA"/>
</dbReference>
<evidence type="ECO:0008006" key="5">
    <source>
        <dbReference type="Google" id="ProtNLM"/>
    </source>
</evidence>
<name>A0ABT8LDN8_9BACT</name>
<evidence type="ECO:0000256" key="1">
    <source>
        <dbReference type="ARBA" id="ARBA00022737"/>
    </source>
</evidence>
<proteinExistence type="predicted"/>
<dbReference type="SUPFAM" id="SSF101898">
    <property type="entry name" value="NHL repeat"/>
    <property type="match status" value="1"/>
</dbReference>
<feature type="repeat" description="NHL" evidence="2">
    <location>
        <begin position="49"/>
        <end position="91"/>
    </location>
</feature>
<evidence type="ECO:0000256" key="2">
    <source>
        <dbReference type="PROSITE-ProRule" id="PRU00504"/>
    </source>
</evidence>
<dbReference type="InterPro" id="IPR011042">
    <property type="entry name" value="6-blade_b-propeller_TolB-like"/>
</dbReference>
<dbReference type="PANTHER" id="PTHR13833:SF71">
    <property type="entry name" value="NHL DOMAIN-CONTAINING PROTEIN"/>
    <property type="match status" value="1"/>
</dbReference>
<comment type="caution">
    <text evidence="3">The sequence shown here is derived from an EMBL/GenBank/DDBJ whole genome shotgun (WGS) entry which is preliminary data.</text>
</comment>
<dbReference type="Proteomes" id="UP001172083">
    <property type="component" value="Unassembled WGS sequence"/>
</dbReference>
<evidence type="ECO:0000313" key="4">
    <source>
        <dbReference type="Proteomes" id="UP001172083"/>
    </source>
</evidence>
<dbReference type="InterPro" id="IPR001258">
    <property type="entry name" value="NHL_repeat"/>
</dbReference>
<gene>
    <name evidence="3" type="ORF">QQ020_20200</name>
</gene>
<dbReference type="Pfam" id="PF01436">
    <property type="entry name" value="NHL"/>
    <property type="match status" value="2"/>
</dbReference>
<dbReference type="Gene3D" id="2.120.10.30">
    <property type="entry name" value="TolB, C-terminal domain"/>
    <property type="match status" value="3"/>
</dbReference>
<accession>A0ABT8LDN8</accession>
<keyword evidence="4" id="KW-1185">Reference proteome</keyword>
<dbReference type="PROSITE" id="PS51125">
    <property type="entry name" value="NHL"/>
    <property type="match status" value="1"/>
</dbReference>
<protein>
    <recommendedName>
        <fullName evidence="5">NHL repeat-containing protein</fullName>
    </recommendedName>
</protein>
<reference evidence="3" key="1">
    <citation type="submission" date="2023-06" db="EMBL/GenBank/DDBJ databases">
        <title>Genomic of Agaribacillus aureum.</title>
        <authorList>
            <person name="Wang G."/>
        </authorList>
    </citation>
    <scope>NUCLEOTIDE SEQUENCE</scope>
    <source>
        <strain evidence="3">BMA12</strain>
    </source>
</reference>
<dbReference type="PANTHER" id="PTHR13833">
    <property type="match status" value="1"/>
</dbReference>
<sequence length="363" mass="39069">MRVKKRHPFISSLLVTLLMCIFGCEDPSSKVIPSDNEYQVTTLAGGGQAGFSDGVGADAKFHNPTSLTIGPQGILYVADRDNHRIRKISPEGEVTTIAGNGETGLIDGNLPEAKFTSPQAIAFDLEGNLLIAEKTVLRKIDITDNLVNTITGKLDTFGYEDGNLAEAVFNDIKGVAVDKFNHIYVSDHLNHAIRKITTDGQVTTFAGNGTPGIENGLPQNSRFNHPQGVFMTLDGILMLADEENNLVRKINSGGVVEILAGSIYGYRDGVNDNARFRLPTAVAEDLEGNIYVADAKNFRIRIIKKSGLVETIAGSGVQGFKDAMGQESLLGKITGIAIDNAGNIYLADQSNHCIRKLIKPVDN</sequence>
<dbReference type="RefSeq" id="WP_346759747.1">
    <property type="nucleotide sequence ID" value="NZ_JAUJEB010000004.1"/>
</dbReference>